<dbReference type="EMBL" id="KV878176">
    <property type="protein sequence ID" value="OJI90288.1"/>
    <property type="molecule type" value="Genomic_DNA"/>
</dbReference>
<sequence>MLDPRAADGTLLVPSEDFTSRSSMSVEHRHNIISGRRGLWSHATLLMLGTYCSHSWLNQSLLLVFDWHPVADIDSK</sequence>
<accession>A0A1L9NLX5</accession>
<evidence type="ECO:0000313" key="2">
    <source>
        <dbReference type="Proteomes" id="UP000184304"/>
    </source>
</evidence>
<dbReference type="VEuPathDB" id="FungiDB:ASPTUDRAFT_36963"/>
<dbReference type="AlphaFoldDB" id="A0A1L9NLX5"/>
<reference evidence="2" key="1">
    <citation type="journal article" date="2017" name="Genome Biol.">
        <title>Comparative genomics reveals high biological diversity and specific adaptations in the industrially and medically important fungal genus Aspergillus.</title>
        <authorList>
            <person name="de Vries R.P."/>
            <person name="Riley R."/>
            <person name="Wiebenga A."/>
            <person name="Aguilar-Osorio G."/>
            <person name="Amillis S."/>
            <person name="Uchima C.A."/>
            <person name="Anderluh G."/>
            <person name="Asadollahi M."/>
            <person name="Askin M."/>
            <person name="Barry K."/>
            <person name="Battaglia E."/>
            <person name="Bayram O."/>
            <person name="Benocci T."/>
            <person name="Braus-Stromeyer S.A."/>
            <person name="Caldana C."/>
            <person name="Canovas D."/>
            <person name="Cerqueira G.C."/>
            <person name="Chen F."/>
            <person name="Chen W."/>
            <person name="Choi C."/>
            <person name="Clum A."/>
            <person name="Dos Santos R.A."/>
            <person name="Damasio A.R."/>
            <person name="Diallinas G."/>
            <person name="Emri T."/>
            <person name="Fekete E."/>
            <person name="Flipphi M."/>
            <person name="Freyberg S."/>
            <person name="Gallo A."/>
            <person name="Gournas C."/>
            <person name="Habgood R."/>
            <person name="Hainaut M."/>
            <person name="Harispe M.L."/>
            <person name="Henrissat B."/>
            <person name="Hilden K.S."/>
            <person name="Hope R."/>
            <person name="Hossain A."/>
            <person name="Karabika E."/>
            <person name="Karaffa L."/>
            <person name="Karanyi Z."/>
            <person name="Krasevec N."/>
            <person name="Kuo A."/>
            <person name="Kusch H."/>
            <person name="LaButti K."/>
            <person name="Lagendijk E.L."/>
            <person name="Lapidus A."/>
            <person name="Levasseur A."/>
            <person name="Lindquist E."/>
            <person name="Lipzen A."/>
            <person name="Logrieco A.F."/>
            <person name="MacCabe A."/>
            <person name="Maekelae M.R."/>
            <person name="Malavazi I."/>
            <person name="Melin P."/>
            <person name="Meyer V."/>
            <person name="Mielnichuk N."/>
            <person name="Miskei M."/>
            <person name="Molnar A.P."/>
            <person name="Mule G."/>
            <person name="Ngan C.Y."/>
            <person name="Orejas M."/>
            <person name="Orosz E."/>
            <person name="Ouedraogo J.P."/>
            <person name="Overkamp K.M."/>
            <person name="Park H.-S."/>
            <person name="Perrone G."/>
            <person name="Piumi F."/>
            <person name="Punt P.J."/>
            <person name="Ram A.F."/>
            <person name="Ramon A."/>
            <person name="Rauscher S."/>
            <person name="Record E."/>
            <person name="Riano-Pachon D.M."/>
            <person name="Robert V."/>
            <person name="Roehrig J."/>
            <person name="Ruller R."/>
            <person name="Salamov A."/>
            <person name="Salih N.S."/>
            <person name="Samson R.A."/>
            <person name="Sandor E."/>
            <person name="Sanguinetti M."/>
            <person name="Schuetze T."/>
            <person name="Sepcic K."/>
            <person name="Shelest E."/>
            <person name="Sherlock G."/>
            <person name="Sophianopoulou V."/>
            <person name="Squina F.M."/>
            <person name="Sun H."/>
            <person name="Susca A."/>
            <person name="Todd R.B."/>
            <person name="Tsang A."/>
            <person name="Unkles S.E."/>
            <person name="van de Wiele N."/>
            <person name="van Rossen-Uffink D."/>
            <person name="Oliveira J.V."/>
            <person name="Vesth T.C."/>
            <person name="Visser J."/>
            <person name="Yu J.-H."/>
            <person name="Zhou M."/>
            <person name="Andersen M.R."/>
            <person name="Archer D.B."/>
            <person name="Baker S.E."/>
            <person name="Benoit I."/>
            <person name="Brakhage A.A."/>
            <person name="Braus G.H."/>
            <person name="Fischer R."/>
            <person name="Frisvad J.C."/>
            <person name="Goldman G.H."/>
            <person name="Houbraken J."/>
            <person name="Oakley B."/>
            <person name="Pocsi I."/>
            <person name="Scazzocchio C."/>
            <person name="Seiboth B."/>
            <person name="vanKuyk P.A."/>
            <person name="Wortman J."/>
            <person name="Dyer P.S."/>
            <person name="Grigoriev I.V."/>
        </authorList>
    </citation>
    <scope>NUCLEOTIDE SEQUENCE [LARGE SCALE GENOMIC DNA]</scope>
    <source>
        <strain evidence="2">CBS 134.48</strain>
    </source>
</reference>
<name>A0A1L9NLX5_ASPTC</name>
<evidence type="ECO:0000313" key="1">
    <source>
        <dbReference type="EMBL" id="OJI90288.1"/>
    </source>
</evidence>
<proteinExistence type="predicted"/>
<organism evidence="1 2">
    <name type="scientific">Aspergillus tubingensis (strain CBS 134.48)</name>
    <dbReference type="NCBI Taxonomy" id="767770"/>
    <lineage>
        <taxon>Eukaryota</taxon>
        <taxon>Fungi</taxon>
        <taxon>Dikarya</taxon>
        <taxon>Ascomycota</taxon>
        <taxon>Pezizomycotina</taxon>
        <taxon>Eurotiomycetes</taxon>
        <taxon>Eurotiomycetidae</taxon>
        <taxon>Eurotiales</taxon>
        <taxon>Aspergillaceae</taxon>
        <taxon>Aspergillus</taxon>
        <taxon>Aspergillus subgen. Circumdati</taxon>
    </lineage>
</organism>
<keyword evidence="2" id="KW-1185">Reference proteome</keyword>
<dbReference type="Proteomes" id="UP000184304">
    <property type="component" value="Unassembled WGS sequence"/>
</dbReference>
<protein>
    <submittedName>
        <fullName evidence="1">Uncharacterized protein</fullName>
    </submittedName>
</protein>
<gene>
    <name evidence="1" type="ORF">ASPTUDRAFT_36963</name>
</gene>